<name>A0A365H251_9ACTN</name>
<dbReference type="Gene3D" id="3.20.20.60">
    <property type="entry name" value="Phosphoenolpyruvate-binding domains"/>
    <property type="match status" value="1"/>
</dbReference>
<keyword evidence="7 10" id="KW-0460">Magnesium</keyword>
<reference evidence="11 12" key="1">
    <citation type="submission" date="2018-06" db="EMBL/GenBank/DDBJ databases">
        <title>Actinomadura craniellae sp. nov. isolated from marine sponge Craniella sp.</title>
        <authorList>
            <person name="Li L."/>
            <person name="Xu Q.H."/>
            <person name="Lin H.W."/>
            <person name="Lu Y.H."/>
        </authorList>
    </citation>
    <scope>NUCLEOTIDE SEQUENCE [LARGE SCALE GENOMIC DNA]</scope>
    <source>
        <strain evidence="11 12">LHW63021</strain>
    </source>
</reference>
<feature type="binding site" evidence="7 10">
    <location>
        <position position="109"/>
    </location>
    <ligand>
        <name>Mg(2+)</name>
        <dbReference type="ChEBI" id="CHEBI:18420"/>
    </ligand>
</feature>
<evidence type="ECO:0000256" key="3">
    <source>
        <dbReference type="ARBA" id="ARBA00011424"/>
    </source>
</evidence>
<dbReference type="EC" id="2.1.2.11" evidence="7"/>
<dbReference type="PIRSF" id="PIRSF000388">
    <property type="entry name" value="Pantoate_hydroxy_MeTrfase"/>
    <property type="match status" value="1"/>
</dbReference>
<comment type="subunit">
    <text evidence="3 7">Homodecamer; pentamer of dimers.</text>
</comment>
<dbReference type="RefSeq" id="WP_111869877.1">
    <property type="nucleotide sequence ID" value="NZ_QLYX01000010.1"/>
</dbReference>
<dbReference type="InterPro" id="IPR003700">
    <property type="entry name" value="Pantoate_hydroxy_MeTrfase"/>
</dbReference>
<evidence type="ECO:0000256" key="7">
    <source>
        <dbReference type="HAMAP-Rule" id="MF_00156"/>
    </source>
</evidence>
<dbReference type="OrthoDB" id="9781789at2"/>
<feature type="binding site" evidence="7 9">
    <location>
        <begin position="70"/>
        <end position="71"/>
    </location>
    <ligand>
        <name>3-methyl-2-oxobutanoate</name>
        <dbReference type="ChEBI" id="CHEBI:11851"/>
    </ligand>
</feature>
<comment type="pathway">
    <text evidence="1 7">Cofactor biosynthesis; (R)-pantothenate biosynthesis; (R)-pantoate from 3-methyl-2-oxobutanoate: step 1/2.</text>
</comment>
<evidence type="ECO:0000256" key="5">
    <source>
        <dbReference type="ARBA" id="ARBA00022679"/>
    </source>
</evidence>
<keyword evidence="5 7" id="KW-0808">Transferase</keyword>
<feature type="binding site" evidence="7 9">
    <location>
        <position position="139"/>
    </location>
    <ligand>
        <name>3-methyl-2-oxobutanoate</name>
        <dbReference type="ChEBI" id="CHEBI:11851"/>
    </ligand>
</feature>
<feature type="binding site" evidence="7 9">
    <location>
        <position position="109"/>
    </location>
    <ligand>
        <name>3-methyl-2-oxobutanoate</name>
        <dbReference type="ChEBI" id="CHEBI:11851"/>
    </ligand>
</feature>
<evidence type="ECO:0000256" key="4">
    <source>
        <dbReference type="ARBA" id="ARBA00022655"/>
    </source>
</evidence>
<dbReference type="GO" id="GO:0008168">
    <property type="term" value="F:methyltransferase activity"/>
    <property type="evidence" value="ECO:0007669"/>
    <property type="project" value="UniProtKB-KW"/>
</dbReference>
<comment type="caution">
    <text evidence="11">The sequence shown here is derived from an EMBL/GenBank/DDBJ whole genome shotgun (WGS) entry which is preliminary data.</text>
</comment>
<gene>
    <name evidence="7 11" type="primary">panB</name>
    <name evidence="11" type="ORF">DPM19_22095</name>
</gene>
<keyword evidence="11" id="KW-0489">Methyltransferase</keyword>
<evidence type="ECO:0000256" key="1">
    <source>
        <dbReference type="ARBA" id="ARBA00005033"/>
    </source>
</evidence>
<dbReference type="AlphaFoldDB" id="A0A365H251"/>
<keyword evidence="7 10" id="KW-0479">Metal-binding</keyword>
<evidence type="ECO:0000313" key="12">
    <source>
        <dbReference type="Proteomes" id="UP000251891"/>
    </source>
</evidence>
<keyword evidence="4 7" id="KW-0566">Pantothenate biosynthesis</keyword>
<organism evidence="11 12">
    <name type="scientific">Actinomadura craniellae</name>
    <dbReference type="NCBI Taxonomy" id="2231787"/>
    <lineage>
        <taxon>Bacteria</taxon>
        <taxon>Bacillati</taxon>
        <taxon>Actinomycetota</taxon>
        <taxon>Actinomycetes</taxon>
        <taxon>Streptosporangiales</taxon>
        <taxon>Thermomonosporaceae</taxon>
        <taxon>Actinomadura</taxon>
    </lineage>
</organism>
<sequence>MTADSPAVSGPARSSRPTALYGGQAGRRVTVRDLAAAKERREKWPMLTAYDAMTARVFDEAGIPVLLVGDSAAMVVYGYDSTIPVTVDDLIPLTAAVVRGAKRALVVADLPFGSYQSGPAEALATATRFLKETGAQAVKLEGGARVLPQAEAMVAAGIPVMGHLGLTPQSVNVFGGYRVQGRGEDGEQLMSDAKALEAAGAFAVVLECVPEDLAARVTAALSIPTIGIGAGPDCDAQVLVWQDMAGLTPHTAKFVKKYAEVGTVLSDAARAFADEVTGGAFPTAEHTYR</sequence>
<dbReference type="InterPro" id="IPR040442">
    <property type="entry name" value="Pyrv_kinase-like_dom_sf"/>
</dbReference>
<keyword evidence="7" id="KW-0963">Cytoplasm</keyword>
<feature type="binding site" evidence="7 10">
    <location>
        <position position="70"/>
    </location>
    <ligand>
        <name>Mg(2+)</name>
        <dbReference type="ChEBI" id="CHEBI:18420"/>
    </ligand>
</feature>
<dbReference type="GO" id="GO:0032259">
    <property type="term" value="P:methylation"/>
    <property type="evidence" value="ECO:0007669"/>
    <property type="project" value="UniProtKB-KW"/>
</dbReference>
<comment type="subcellular location">
    <subcellularLocation>
        <location evidence="7">Cytoplasm</location>
    </subcellularLocation>
</comment>
<dbReference type="GO" id="GO:0003864">
    <property type="term" value="F:3-methyl-2-oxobutanoate hydroxymethyltransferase activity"/>
    <property type="evidence" value="ECO:0007669"/>
    <property type="project" value="UniProtKB-UniRule"/>
</dbReference>
<comment type="function">
    <text evidence="6 7">Catalyzes the reversible reaction in which hydroxymethyl group from 5,10-methylenetetrahydrofolate is transferred onto alpha-ketoisovalerate to form ketopantoate.</text>
</comment>
<evidence type="ECO:0000313" key="11">
    <source>
        <dbReference type="EMBL" id="RAY13184.1"/>
    </source>
</evidence>
<proteinExistence type="inferred from homology"/>
<dbReference type="HAMAP" id="MF_00156">
    <property type="entry name" value="PanB"/>
    <property type="match status" value="1"/>
</dbReference>
<protein>
    <recommendedName>
        <fullName evidence="7">3-methyl-2-oxobutanoate hydroxymethyltransferase</fullName>
        <ecNumber evidence="7">2.1.2.11</ecNumber>
    </recommendedName>
    <alternativeName>
        <fullName evidence="7">Ketopantoate hydroxymethyltransferase</fullName>
        <shortName evidence="7">KPHMT</shortName>
    </alternativeName>
</protein>
<evidence type="ECO:0000256" key="9">
    <source>
        <dbReference type="PIRSR" id="PIRSR000388-2"/>
    </source>
</evidence>
<keyword evidence="12" id="KW-1185">Reference proteome</keyword>
<dbReference type="NCBIfam" id="TIGR00222">
    <property type="entry name" value="panB"/>
    <property type="match status" value="1"/>
</dbReference>
<dbReference type="PANTHER" id="PTHR20881">
    <property type="entry name" value="3-METHYL-2-OXOBUTANOATE HYDROXYMETHYLTRANSFERASE"/>
    <property type="match status" value="1"/>
</dbReference>
<dbReference type="PANTHER" id="PTHR20881:SF0">
    <property type="entry name" value="3-METHYL-2-OXOBUTANOATE HYDROXYMETHYLTRANSFERASE"/>
    <property type="match status" value="1"/>
</dbReference>
<comment type="cofactor">
    <cofactor evidence="7 10">
        <name>Mg(2+)</name>
        <dbReference type="ChEBI" id="CHEBI:18420"/>
    </cofactor>
    <text evidence="7 10">Binds 1 Mg(2+) ion per subunit.</text>
</comment>
<comment type="similarity">
    <text evidence="2 7">Belongs to the PanB family.</text>
</comment>
<dbReference type="CDD" id="cd06557">
    <property type="entry name" value="KPHMT-like"/>
    <property type="match status" value="1"/>
</dbReference>
<evidence type="ECO:0000256" key="2">
    <source>
        <dbReference type="ARBA" id="ARBA00008676"/>
    </source>
</evidence>
<dbReference type="Proteomes" id="UP000251891">
    <property type="component" value="Unassembled WGS sequence"/>
</dbReference>
<evidence type="ECO:0000256" key="8">
    <source>
        <dbReference type="PIRSR" id="PIRSR000388-1"/>
    </source>
</evidence>
<dbReference type="EMBL" id="QLYX01000010">
    <property type="protein sequence ID" value="RAY13184.1"/>
    <property type="molecule type" value="Genomic_DNA"/>
</dbReference>
<dbReference type="NCBIfam" id="NF001452">
    <property type="entry name" value="PRK00311.1"/>
    <property type="match status" value="1"/>
</dbReference>
<dbReference type="GO" id="GO:0000287">
    <property type="term" value="F:magnesium ion binding"/>
    <property type="evidence" value="ECO:0007669"/>
    <property type="project" value="TreeGrafter"/>
</dbReference>
<comment type="catalytic activity">
    <reaction evidence="7">
        <text>(6R)-5,10-methylene-5,6,7,8-tetrahydrofolate + 3-methyl-2-oxobutanoate + H2O = 2-dehydropantoate + (6S)-5,6,7,8-tetrahydrofolate</text>
        <dbReference type="Rhea" id="RHEA:11824"/>
        <dbReference type="ChEBI" id="CHEBI:11561"/>
        <dbReference type="ChEBI" id="CHEBI:11851"/>
        <dbReference type="ChEBI" id="CHEBI:15377"/>
        <dbReference type="ChEBI" id="CHEBI:15636"/>
        <dbReference type="ChEBI" id="CHEBI:57453"/>
        <dbReference type="EC" id="2.1.2.11"/>
    </reaction>
</comment>
<dbReference type="FunFam" id="3.20.20.60:FF:000003">
    <property type="entry name" value="3-methyl-2-oxobutanoate hydroxymethyltransferase"/>
    <property type="match status" value="1"/>
</dbReference>
<feature type="active site" description="Proton acceptor" evidence="7 8">
    <location>
        <position position="207"/>
    </location>
</feature>
<dbReference type="GO" id="GO:0015940">
    <property type="term" value="P:pantothenate biosynthetic process"/>
    <property type="evidence" value="ECO:0007669"/>
    <property type="project" value="UniProtKB-UniRule"/>
</dbReference>
<dbReference type="UniPathway" id="UPA00028">
    <property type="reaction ID" value="UER00003"/>
</dbReference>
<evidence type="ECO:0000256" key="6">
    <source>
        <dbReference type="ARBA" id="ARBA00056497"/>
    </source>
</evidence>
<dbReference type="Pfam" id="PF02548">
    <property type="entry name" value="Pantoate_transf"/>
    <property type="match status" value="1"/>
</dbReference>
<feature type="binding site" evidence="7 10">
    <location>
        <position position="141"/>
    </location>
    <ligand>
        <name>Mg(2+)</name>
        <dbReference type="ChEBI" id="CHEBI:18420"/>
    </ligand>
</feature>
<accession>A0A365H251</accession>
<evidence type="ECO:0000256" key="10">
    <source>
        <dbReference type="PIRSR" id="PIRSR000388-3"/>
    </source>
</evidence>
<dbReference type="GO" id="GO:0005737">
    <property type="term" value="C:cytoplasm"/>
    <property type="evidence" value="ECO:0007669"/>
    <property type="project" value="UniProtKB-SubCell"/>
</dbReference>
<dbReference type="SUPFAM" id="SSF51621">
    <property type="entry name" value="Phosphoenolpyruvate/pyruvate domain"/>
    <property type="match status" value="1"/>
</dbReference>
<dbReference type="InterPro" id="IPR015813">
    <property type="entry name" value="Pyrv/PenolPyrv_kinase-like_dom"/>
</dbReference>